<dbReference type="SMART" id="SM00225">
    <property type="entry name" value="BTB"/>
    <property type="match status" value="1"/>
</dbReference>
<feature type="domain" description="BTB" evidence="1">
    <location>
        <begin position="25"/>
        <end position="90"/>
    </location>
</feature>
<evidence type="ECO:0000313" key="2">
    <source>
        <dbReference type="EMBL" id="PCH38518.1"/>
    </source>
</evidence>
<keyword evidence="3" id="KW-1185">Reference proteome</keyword>
<dbReference type="Proteomes" id="UP000218811">
    <property type="component" value="Unassembled WGS sequence"/>
</dbReference>
<evidence type="ECO:0000313" key="3">
    <source>
        <dbReference type="Proteomes" id="UP000218811"/>
    </source>
</evidence>
<dbReference type="OMA" id="LCHECIK"/>
<proteinExistence type="predicted"/>
<accession>A0A2H3JLB8</accession>
<dbReference type="AlphaFoldDB" id="A0A2H3JLB8"/>
<dbReference type="EMBL" id="KB467942">
    <property type="protein sequence ID" value="PCH38518.1"/>
    <property type="molecule type" value="Genomic_DNA"/>
</dbReference>
<dbReference type="InterPro" id="IPR011333">
    <property type="entry name" value="SKP1/BTB/POZ_sf"/>
</dbReference>
<organism evidence="2 3">
    <name type="scientific">Wolfiporia cocos (strain MD-104)</name>
    <name type="common">Brown rot fungus</name>
    <dbReference type="NCBI Taxonomy" id="742152"/>
    <lineage>
        <taxon>Eukaryota</taxon>
        <taxon>Fungi</taxon>
        <taxon>Dikarya</taxon>
        <taxon>Basidiomycota</taxon>
        <taxon>Agaricomycotina</taxon>
        <taxon>Agaricomycetes</taxon>
        <taxon>Polyporales</taxon>
        <taxon>Phaeolaceae</taxon>
        <taxon>Wolfiporia</taxon>
    </lineage>
</organism>
<dbReference type="InterPro" id="IPR000210">
    <property type="entry name" value="BTB/POZ_dom"/>
</dbReference>
<dbReference type="PROSITE" id="PS50097">
    <property type="entry name" value="BTB"/>
    <property type="match status" value="1"/>
</dbReference>
<dbReference type="OrthoDB" id="3027208at2759"/>
<sequence>MEDSKVQHIASRDLIHHKDFWYEDGNVIVAAGNVAFRLHVSVLSRESPVFRNIFLAEDSVHEIMENYRLVRVSDTAQDMEYLVSAIYHARRFREPNLRLPTDLFASLIRMGHKYEILDLRALGLQHLKALYPMNFAEWQRITDHLGVSGIVMMFVNLALLTGTSSILPPLLYECCQLSDDILLTGYTRPDGIVEQLPQHVLQRCLAGRGNLASANNNARLWVFETNGCSPLCERKNVCSAGIQGLPQFAMKGGWFTTDMAFAPMMEDPSVNDDMVCKKCRSMLARREVDSMQTMWRRLPDILGVSVADWQP</sequence>
<dbReference type="SUPFAM" id="SSF54695">
    <property type="entry name" value="POZ domain"/>
    <property type="match status" value="1"/>
</dbReference>
<gene>
    <name evidence="2" type="ORF">WOLCODRAFT_136319</name>
</gene>
<name>A0A2H3JLB8_WOLCO</name>
<protein>
    <recommendedName>
        <fullName evidence="1">BTB domain-containing protein</fullName>
    </recommendedName>
</protein>
<dbReference type="STRING" id="742152.A0A2H3JLB8"/>
<dbReference type="Pfam" id="PF00651">
    <property type="entry name" value="BTB"/>
    <property type="match status" value="1"/>
</dbReference>
<dbReference type="Gene3D" id="3.30.710.10">
    <property type="entry name" value="Potassium Channel Kv1.1, Chain A"/>
    <property type="match status" value="1"/>
</dbReference>
<evidence type="ECO:0000259" key="1">
    <source>
        <dbReference type="PROSITE" id="PS50097"/>
    </source>
</evidence>
<reference evidence="2 3" key="1">
    <citation type="journal article" date="2012" name="Science">
        <title>The Paleozoic origin of enzymatic lignin decomposition reconstructed from 31 fungal genomes.</title>
        <authorList>
            <person name="Floudas D."/>
            <person name="Binder M."/>
            <person name="Riley R."/>
            <person name="Barry K."/>
            <person name="Blanchette R.A."/>
            <person name="Henrissat B."/>
            <person name="Martinez A.T."/>
            <person name="Otillar R."/>
            <person name="Spatafora J.W."/>
            <person name="Yadav J.S."/>
            <person name="Aerts A."/>
            <person name="Benoit I."/>
            <person name="Boyd A."/>
            <person name="Carlson A."/>
            <person name="Copeland A."/>
            <person name="Coutinho P.M."/>
            <person name="de Vries R.P."/>
            <person name="Ferreira P."/>
            <person name="Findley K."/>
            <person name="Foster B."/>
            <person name="Gaskell J."/>
            <person name="Glotzer D."/>
            <person name="Gorecki P."/>
            <person name="Heitman J."/>
            <person name="Hesse C."/>
            <person name="Hori C."/>
            <person name="Igarashi K."/>
            <person name="Jurgens J.A."/>
            <person name="Kallen N."/>
            <person name="Kersten P."/>
            <person name="Kohler A."/>
            <person name="Kuees U."/>
            <person name="Kumar T.K.A."/>
            <person name="Kuo A."/>
            <person name="LaButti K."/>
            <person name="Larrondo L.F."/>
            <person name="Lindquist E."/>
            <person name="Ling A."/>
            <person name="Lombard V."/>
            <person name="Lucas S."/>
            <person name="Lundell T."/>
            <person name="Martin R."/>
            <person name="McLaughlin D.J."/>
            <person name="Morgenstern I."/>
            <person name="Morin E."/>
            <person name="Murat C."/>
            <person name="Nagy L.G."/>
            <person name="Nolan M."/>
            <person name="Ohm R.A."/>
            <person name="Patyshakuliyeva A."/>
            <person name="Rokas A."/>
            <person name="Ruiz-Duenas F.J."/>
            <person name="Sabat G."/>
            <person name="Salamov A."/>
            <person name="Samejima M."/>
            <person name="Schmutz J."/>
            <person name="Slot J.C."/>
            <person name="St John F."/>
            <person name="Stenlid J."/>
            <person name="Sun H."/>
            <person name="Sun S."/>
            <person name="Syed K."/>
            <person name="Tsang A."/>
            <person name="Wiebenga A."/>
            <person name="Young D."/>
            <person name="Pisabarro A."/>
            <person name="Eastwood D.C."/>
            <person name="Martin F."/>
            <person name="Cullen D."/>
            <person name="Grigoriev I.V."/>
            <person name="Hibbett D.S."/>
        </authorList>
    </citation>
    <scope>NUCLEOTIDE SEQUENCE [LARGE SCALE GENOMIC DNA]</scope>
    <source>
        <strain evidence="2 3">MD-104</strain>
    </source>
</reference>